<proteinExistence type="predicted"/>
<reference evidence="2 3" key="1">
    <citation type="journal article" date="2019" name="ISME J.">
        <title>Genome analyses of uncultured TG2/ZB3 bacteria in 'Margulisbacteria' specifically attached to ectosymbiotic spirochetes of protists in the termite gut.</title>
        <authorList>
            <person name="Utami Y.D."/>
            <person name="Kuwahara H."/>
            <person name="Igai K."/>
            <person name="Murakami T."/>
            <person name="Sugaya K."/>
            <person name="Morikawa T."/>
            <person name="Nagura Y."/>
            <person name="Yuki M."/>
            <person name="Deevong P."/>
            <person name="Inoue T."/>
            <person name="Kihara K."/>
            <person name="Lo N."/>
            <person name="Yamada A."/>
            <person name="Ohkuma M."/>
            <person name="Hongoh Y."/>
        </authorList>
    </citation>
    <scope>NUCLEOTIDE SEQUENCE [LARGE SCALE GENOMIC DNA]</scope>
    <source>
        <strain evidence="2">NkOx7-02</strain>
    </source>
</reference>
<keyword evidence="3" id="KW-1185">Reference proteome</keyword>
<sequence length="106" mass="12270">MKNLDAKHFWPKVVQVLPTDNFEVYAYFNDGSVRLYDVKPLLKSGTVFEPLMDIRIFKNKLAVINDTVAWDMGGHRDSRKQTRCSKMWQDERPKTGSSFLASSPCR</sequence>
<dbReference type="EMBL" id="BGZO01000032">
    <property type="protein sequence ID" value="GBR76542.1"/>
    <property type="molecule type" value="Genomic_DNA"/>
</dbReference>
<organism evidence="2 3">
    <name type="scientific">Candidatus Termititenax persephonae</name>
    <dbReference type="NCBI Taxonomy" id="2218525"/>
    <lineage>
        <taxon>Bacteria</taxon>
        <taxon>Bacillati</taxon>
        <taxon>Candidatus Margulisiibacteriota</taxon>
        <taxon>Candidatus Termititenacia</taxon>
        <taxon>Candidatus Termititenacales</taxon>
        <taxon>Candidatus Termititenacaceae</taxon>
        <taxon>Candidatus Termititenax</taxon>
    </lineage>
</organism>
<comment type="caution">
    <text evidence="2">The sequence shown here is derived from an EMBL/GenBank/DDBJ whole genome shotgun (WGS) entry which is preliminary data.</text>
</comment>
<dbReference type="InterPro" id="IPR036782">
    <property type="entry name" value="NE0471-like_N"/>
</dbReference>
<evidence type="ECO:0000256" key="1">
    <source>
        <dbReference type="SAM" id="MobiDB-lite"/>
    </source>
</evidence>
<feature type="compositionally biased region" description="Polar residues" evidence="1">
    <location>
        <begin position="95"/>
        <end position="106"/>
    </location>
</feature>
<evidence type="ECO:0000313" key="2">
    <source>
        <dbReference type="EMBL" id="GBR76542.1"/>
    </source>
</evidence>
<name>A0A388TI24_9BACT</name>
<gene>
    <name evidence="2" type="ORF">NO2_1075</name>
</gene>
<protein>
    <submittedName>
        <fullName evidence="2">Transcriptional regulators</fullName>
    </submittedName>
</protein>
<dbReference type="AlphaFoldDB" id="A0A388TI24"/>
<dbReference type="Gene3D" id="3.30.2020.10">
    <property type="entry name" value="NE0471-like N-terminal domain"/>
    <property type="match status" value="1"/>
</dbReference>
<accession>A0A388TI24</accession>
<evidence type="ECO:0000313" key="3">
    <source>
        <dbReference type="Proteomes" id="UP000275925"/>
    </source>
</evidence>
<dbReference type="SUPFAM" id="SSF143880">
    <property type="entry name" value="NE0471 N-terminal domain-like"/>
    <property type="match status" value="1"/>
</dbReference>
<dbReference type="Proteomes" id="UP000275925">
    <property type="component" value="Unassembled WGS sequence"/>
</dbReference>
<feature type="region of interest" description="Disordered" evidence="1">
    <location>
        <begin position="74"/>
        <end position="106"/>
    </location>
</feature>